<proteinExistence type="predicted"/>
<evidence type="ECO:0000256" key="1">
    <source>
        <dbReference type="SAM" id="MobiDB-lite"/>
    </source>
</evidence>
<dbReference type="EMBL" id="CAOJ01015186">
    <property type="protein sequence ID" value="CCO35860.1"/>
    <property type="molecule type" value="Genomic_DNA"/>
</dbReference>
<gene>
    <name evidence="3" type="ORF">BN14_09980</name>
</gene>
<dbReference type="AlphaFoldDB" id="M5C9V6"/>
<accession>M5C9V6</accession>
<feature type="region of interest" description="Disordered" evidence="1">
    <location>
        <begin position="676"/>
        <end position="725"/>
    </location>
</feature>
<comment type="caution">
    <text evidence="3">The sequence shown here is derived from an EMBL/GenBank/DDBJ whole genome shotgun (WGS) entry which is preliminary data.</text>
</comment>
<feature type="domain" description="F-box" evidence="2">
    <location>
        <begin position="24"/>
        <end position="73"/>
    </location>
</feature>
<evidence type="ECO:0000259" key="2">
    <source>
        <dbReference type="PROSITE" id="PS50181"/>
    </source>
</evidence>
<dbReference type="SUPFAM" id="SSF81383">
    <property type="entry name" value="F-box domain"/>
    <property type="match status" value="1"/>
</dbReference>
<sequence length="725" mass="84131">MKGAAPRKRQRTGKQSAQRKRGRLSEFVNLPTDLFNMIASYLFPLDILSLARANRFFHSLLMTKSSRNIWLNAMKNVEALPPCPSNMSEPQFKVLIIASSCHFINKPDLPLYVRMMSTCLAAVLAWEDTDVTRLMRLSQLPEQLHDLFHYSAKRADIYNEFNLEIRQALSVTIRDEATMVHIRYNELARLKDKSAFNQWSSQRRSQVERRREFGDQLASFLSLQEAKREDEKQEIVKTRRAQIKEKLLELGWKARDIKFRGDAEGVQQWHELVEMPKQPKPLTDRIWKNLYKKLEPLLEVNRQEHIERARLKRKAARRADLEDFLVKLQRKGPPLLKVKPRPGQSTYDACLSRYERPLESRDVFPFATDALAWPFVEEMNDQDLEVKDFRAGLEQHIQEIDAQVVEWQAETRNYLLDLLQGEDIERSELLRPPKNTDPGAFARLSDDQKLLLRADSLFYLSFYGRSDKPREALPYDKALRHLDLSCHGHSLNPWESDDDDEVELPDLGLIRRHTQAQAMARILLADLGKPDASFIEINQLHYTCERCHNREPMEWTRIISHFLEEQSIYDRLDEDALARDGLVYGNVHSRVFHFGSPMIKPSRPKGSAFKVPTRRCCLCAKESISLKVIISETKIHRHLLDVHAINDPEPGTHYDVPTSSKPWEHPEFEFECEAGAGEVEEVEADNEPEKEEEVESNHIYLGDSETDLDSGSDDQDHSEDMDDSD</sequence>
<dbReference type="CDD" id="cd09917">
    <property type="entry name" value="F-box_SF"/>
    <property type="match status" value="1"/>
</dbReference>
<feature type="region of interest" description="Disordered" evidence="1">
    <location>
        <begin position="1"/>
        <end position="22"/>
    </location>
</feature>
<name>M5C9V6_THACB</name>
<evidence type="ECO:0000313" key="4">
    <source>
        <dbReference type="Proteomes" id="UP000012065"/>
    </source>
</evidence>
<reference evidence="3 4" key="1">
    <citation type="journal article" date="2013" name="J. Biotechnol.">
        <title>Establishment and interpretation of the genome sequence of the phytopathogenic fungus Rhizoctonia solani AG1-IB isolate 7/3/14.</title>
        <authorList>
            <person name="Wibberg D.W."/>
            <person name="Jelonek L.J."/>
            <person name="Rupp O.R."/>
            <person name="Hennig M.H."/>
            <person name="Eikmeyer F.E."/>
            <person name="Goesmann A.G."/>
            <person name="Hartmann A.H."/>
            <person name="Borriss R.B."/>
            <person name="Grosch R.G."/>
            <person name="Puehler A.P."/>
            <person name="Schlueter A.S."/>
        </authorList>
    </citation>
    <scope>NUCLEOTIDE SEQUENCE [LARGE SCALE GENOMIC DNA]</scope>
    <source>
        <strain evidence="4">AG1-IB / isolate 7/3/14</strain>
    </source>
</reference>
<feature type="compositionally biased region" description="Acidic residues" evidence="1">
    <location>
        <begin position="704"/>
        <end position="725"/>
    </location>
</feature>
<evidence type="ECO:0000313" key="3">
    <source>
        <dbReference type="EMBL" id="CCO35860.1"/>
    </source>
</evidence>
<protein>
    <recommendedName>
        <fullName evidence="2">F-box domain-containing protein</fullName>
    </recommendedName>
</protein>
<feature type="compositionally biased region" description="Acidic residues" evidence="1">
    <location>
        <begin position="678"/>
        <end position="694"/>
    </location>
</feature>
<dbReference type="HOGENOM" id="CLU_010790_1_0_1"/>
<dbReference type="InterPro" id="IPR001810">
    <property type="entry name" value="F-box_dom"/>
</dbReference>
<organism evidence="3 4">
    <name type="scientific">Thanatephorus cucumeris (strain AG1-IB / isolate 7/3/14)</name>
    <name type="common">Lettuce bottom rot fungus</name>
    <name type="synonym">Rhizoctonia solani</name>
    <dbReference type="NCBI Taxonomy" id="1108050"/>
    <lineage>
        <taxon>Eukaryota</taxon>
        <taxon>Fungi</taxon>
        <taxon>Dikarya</taxon>
        <taxon>Basidiomycota</taxon>
        <taxon>Agaricomycotina</taxon>
        <taxon>Agaricomycetes</taxon>
        <taxon>Cantharellales</taxon>
        <taxon>Ceratobasidiaceae</taxon>
        <taxon>Rhizoctonia</taxon>
        <taxon>Rhizoctonia solani AG-1</taxon>
    </lineage>
</organism>
<dbReference type="InterPro" id="IPR036047">
    <property type="entry name" value="F-box-like_dom_sf"/>
</dbReference>
<dbReference type="Proteomes" id="UP000012065">
    <property type="component" value="Unassembled WGS sequence"/>
</dbReference>
<dbReference type="PROSITE" id="PS50181">
    <property type="entry name" value="FBOX"/>
    <property type="match status" value="1"/>
</dbReference>